<sequence length="86" mass="9515">MKTFTISVTVTLSFDVIALNQEEAVVKGQKELNRFASRNDEDPVLAVSELLSPYFNTLDTPEINLWHITDETDGPGVSDDSDVEGK</sequence>
<reference evidence="1 2" key="1">
    <citation type="journal article" date="2015" name="Nature">
        <title>rRNA introns, odd ribosomes, and small enigmatic genomes across a large radiation of phyla.</title>
        <authorList>
            <person name="Brown C.T."/>
            <person name="Hug L.A."/>
            <person name="Thomas B.C."/>
            <person name="Sharon I."/>
            <person name="Castelle C.J."/>
            <person name="Singh A."/>
            <person name="Wilkins M.J."/>
            <person name="Williams K.H."/>
            <person name="Banfield J.F."/>
        </authorList>
    </citation>
    <scope>NUCLEOTIDE SEQUENCE [LARGE SCALE GENOMIC DNA]</scope>
</reference>
<evidence type="ECO:0000313" key="1">
    <source>
        <dbReference type="EMBL" id="KKW12966.1"/>
    </source>
</evidence>
<dbReference type="Proteomes" id="UP000034588">
    <property type="component" value="Unassembled WGS sequence"/>
</dbReference>
<name>A0A0G1W2I0_9BACT</name>
<evidence type="ECO:0000313" key="2">
    <source>
        <dbReference type="Proteomes" id="UP000034588"/>
    </source>
</evidence>
<comment type="caution">
    <text evidence="1">The sequence shown here is derived from an EMBL/GenBank/DDBJ whole genome shotgun (WGS) entry which is preliminary data.</text>
</comment>
<protein>
    <submittedName>
        <fullName evidence="1">Uncharacterized protein</fullName>
    </submittedName>
</protein>
<organism evidence="1 2">
    <name type="scientific">Candidatus Gottesmanbacteria bacterium GW2011_GWB1_49_7</name>
    <dbReference type="NCBI Taxonomy" id="1618448"/>
    <lineage>
        <taxon>Bacteria</taxon>
        <taxon>Candidatus Gottesmaniibacteriota</taxon>
    </lineage>
</organism>
<proteinExistence type="predicted"/>
<gene>
    <name evidence="1" type="ORF">UY48_C0006G0019</name>
</gene>
<accession>A0A0G1W2I0</accession>
<dbReference type="EMBL" id="LCQD01000006">
    <property type="protein sequence ID" value="KKW12966.1"/>
    <property type="molecule type" value="Genomic_DNA"/>
</dbReference>
<dbReference type="AlphaFoldDB" id="A0A0G1W2I0"/>